<dbReference type="Proteomes" id="UP000239209">
    <property type="component" value="Unassembled WGS sequence"/>
</dbReference>
<accession>A0A2T0RJM9</accession>
<feature type="transmembrane region" description="Helical" evidence="8">
    <location>
        <begin position="184"/>
        <end position="202"/>
    </location>
</feature>
<feature type="transmembrane region" description="Helical" evidence="8">
    <location>
        <begin position="71"/>
        <end position="93"/>
    </location>
</feature>
<evidence type="ECO:0000256" key="4">
    <source>
        <dbReference type="ARBA" id="ARBA00022989"/>
    </source>
</evidence>
<sequence length="264" mass="26599">MRRYAVEAIGTFFLVLVITTTVLLNVGPAPFAIAAVLAVMVFAGGHLSGAHYNPAVTVALAVRNRFAWRDVPAYCAAQTAGALGGALVGRYVLVGQPAGQAFHADGRALAAAAVAELLVTFALAYVVLNVATSKRTAGNSFYGLAIGGTVLVGALTVGGISGGVFNPAVAVGVATAGLLDWTLVPAYLVCQIAAGALAGLAFRALNPDDVAEPAVEEPAAAPAVDAQLAHVLTSIDALTTAFRNEPGERDTTPAEGGALARSIH</sequence>
<dbReference type="GO" id="GO:0015267">
    <property type="term" value="F:channel activity"/>
    <property type="evidence" value="ECO:0007669"/>
    <property type="project" value="InterPro"/>
</dbReference>
<dbReference type="Pfam" id="PF00230">
    <property type="entry name" value="MIP"/>
    <property type="match status" value="1"/>
</dbReference>
<feature type="transmembrane region" description="Helical" evidence="8">
    <location>
        <begin position="30"/>
        <end position="50"/>
    </location>
</feature>
<keyword evidence="5 8" id="KW-0472">Membrane</keyword>
<evidence type="ECO:0000313" key="10">
    <source>
        <dbReference type="Proteomes" id="UP000239209"/>
    </source>
</evidence>
<keyword evidence="10" id="KW-1185">Reference proteome</keyword>
<keyword evidence="3 6" id="KW-0812">Transmembrane</keyword>
<dbReference type="PANTHER" id="PTHR45724:SF13">
    <property type="entry name" value="AQUAPORIN NIP1-1-RELATED"/>
    <property type="match status" value="1"/>
</dbReference>
<evidence type="ECO:0000256" key="5">
    <source>
        <dbReference type="ARBA" id="ARBA00023136"/>
    </source>
</evidence>
<gene>
    <name evidence="9" type="ORF">CLV70_12078</name>
</gene>
<dbReference type="AlphaFoldDB" id="A0A2T0RJM9"/>
<feature type="transmembrane region" description="Helical" evidence="8">
    <location>
        <begin position="140"/>
        <end position="164"/>
    </location>
</feature>
<reference evidence="9 10" key="1">
    <citation type="submission" date="2018-03" db="EMBL/GenBank/DDBJ databases">
        <title>Genomic Encyclopedia of Archaeal and Bacterial Type Strains, Phase II (KMG-II): from individual species to whole genera.</title>
        <authorList>
            <person name="Goeker M."/>
        </authorList>
    </citation>
    <scope>NUCLEOTIDE SEQUENCE [LARGE SCALE GENOMIC DNA]</scope>
    <source>
        <strain evidence="9 10">DSM 45348</strain>
    </source>
</reference>
<dbReference type="GO" id="GO:0016020">
    <property type="term" value="C:membrane"/>
    <property type="evidence" value="ECO:0007669"/>
    <property type="project" value="UniProtKB-SubCell"/>
</dbReference>
<keyword evidence="2 6" id="KW-0813">Transport</keyword>
<feature type="region of interest" description="Disordered" evidence="7">
    <location>
        <begin position="244"/>
        <end position="264"/>
    </location>
</feature>
<evidence type="ECO:0000256" key="3">
    <source>
        <dbReference type="ARBA" id="ARBA00022692"/>
    </source>
</evidence>
<dbReference type="InterPro" id="IPR034294">
    <property type="entry name" value="Aquaporin_transptr"/>
</dbReference>
<organism evidence="9 10">
    <name type="scientific">Pseudosporangium ferrugineum</name>
    <dbReference type="NCBI Taxonomy" id="439699"/>
    <lineage>
        <taxon>Bacteria</taxon>
        <taxon>Bacillati</taxon>
        <taxon>Actinomycetota</taxon>
        <taxon>Actinomycetes</taxon>
        <taxon>Micromonosporales</taxon>
        <taxon>Micromonosporaceae</taxon>
        <taxon>Pseudosporangium</taxon>
    </lineage>
</organism>
<feature type="transmembrane region" description="Helical" evidence="8">
    <location>
        <begin position="5"/>
        <end position="24"/>
    </location>
</feature>
<dbReference type="EMBL" id="PVZG01000020">
    <property type="protein sequence ID" value="PRY21368.1"/>
    <property type="molecule type" value="Genomic_DNA"/>
</dbReference>
<comment type="subcellular location">
    <subcellularLocation>
        <location evidence="1">Membrane</location>
        <topology evidence="1">Multi-pass membrane protein</topology>
    </subcellularLocation>
</comment>
<dbReference type="PROSITE" id="PS00221">
    <property type="entry name" value="MIP"/>
    <property type="match status" value="1"/>
</dbReference>
<keyword evidence="4 8" id="KW-1133">Transmembrane helix</keyword>
<evidence type="ECO:0000256" key="1">
    <source>
        <dbReference type="ARBA" id="ARBA00004141"/>
    </source>
</evidence>
<proteinExistence type="inferred from homology"/>
<evidence type="ECO:0000256" key="7">
    <source>
        <dbReference type="SAM" id="MobiDB-lite"/>
    </source>
</evidence>
<dbReference type="Gene3D" id="1.20.1080.10">
    <property type="entry name" value="Glycerol uptake facilitator protein"/>
    <property type="match status" value="2"/>
</dbReference>
<feature type="transmembrane region" description="Helical" evidence="8">
    <location>
        <begin position="108"/>
        <end position="128"/>
    </location>
</feature>
<dbReference type="PRINTS" id="PR00783">
    <property type="entry name" value="MINTRINSICP"/>
</dbReference>
<comment type="similarity">
    <text evidence="6">Belongs to the MIP/aquaporin (TC 1.A.8) family.</text>
</comment>
<dbReference type="PANTHER" id="PTHR45724">
    <property type="entry name" value="AQUAPORIN NIP2-1"/>
    <property type="match status" value="1"/>
</dbReference>
<evidence type="ECO:0000256" key="8">
    <source>
        <dbReference type="SAM" id="Phobius"/>
    </source>
</evidence>
<name>A0A2T0RJM9_9ACTN</name>
<protein>
    <submittedName>
        <fullName evidence="9">Aquaporin Z</fullName>
    </submittedName>
</protein>
<evidence type="ECO:0000256" key="2">
    <source>
        <dbReference type="ARBA" id="ARBA00022448"/>
    </source>
</evidence>
<evidence type="ECO:0000256" key="6">
    <source>
        <dbReference type="RuleBase" id="RU000477"/>
    </source>
</evidence>
<comment type="caution">
    <text evidence="9">The sequence shown here is derived from an EMBL/GenBank/DDBJ whole genome shotgun (WGS) entry which is preliminary data.</text>
</comment>
<dbReference type="InterPro" id="IPR022357">
    <property type="entry name" value="MIP_CS"/>
</dbReference>
<dbReference type="SUPFAM" id="SSF81338">
    <property type="entry name" value="Aquaporin-like"/>
    <property type="match status" value="1"/>
</dbReference>
<dbReference type="InterPro" id="IPR023271">
    <property type="entry name" value="Aquaporin-like"/>
</dbReference>
<evidence type="ECO:0000313" key="9">
    <source>
        <dbReference type="EMBL" id="PRY21368.1"/>
    </source>
</evidence>
<dbReference type="InterPro" id="IPR000425">
    <property type="entry name" value="MIP"/>
</dbReference>